<name>A0AA38UA97_9AGAR</name>
<accession>A0AA38UA97</accession>
<proteinExistence type="predicted"/>
<dbReference type="Proteomes" id="UP001163846">
    <property type="component" value="Unassembled WGS sequence"/>
</dbReference>
<dbReference type="InterPro" id="IPR052055">
    <property type="entry name" value="Hepadnavirus_pol/RT"/>
</dbReference>
<evidence type="ECO:0000313" key="3">
    <source>
        <dbReference type="Proteomes" id="UP001163846"/>
    </source>
</evidence>
<dbReference type="PANTHER" id="PTHR33050">
    <property type="entry name" value="REVERSE TRANSCRIPTASE DOMAIN-CONTAINING PROTEIN"/>
    <property type="match status" value="1"/>
</dbReference>
<reference evidence="2" key="1">
    <citation type="submission" date="2022-08" db="EMBL/GenBank/DDBJ databases">
        <authorList>
            <consortium name="DOE Joint Genome Institute"/>
            <person name="Min B."/>
            <person name="Riley R."/>
            <person name="Sierra-Patev S."/>
            <person name="Naranjo-Ortiz M."/>
            <person name="Looney B."/>
            <person name="Konkel Z."/>
            <person name="Slot J.C."/>
            <person name="Sakamoto Y."/>
            <person name="Steenwyk J.L."/>
            <person name="Rokas A."/>
            <person name="Carro J."/>
            <person name="Camarero S."/>
            <person name="Ferreira P."/>
            <person name="Molpeceres G."/>
            <person name="Ruiz-Duenas F.J."/>
            <person name="Serrano A."/>
            <person name="Henrissat B."/>
            <person name="Drula E."/>
            <person name="Hughes K.W."/>
            <person name="Mata J.L."/>
            <person name="Ishikawa N.K."/>
            <person name="Vargas-Isla R."/>
            <person name="Ushijima S."/>
            <person name="Smith C.A."/>
            <person name="Ahrendt S."/>
            <person name="Andreopoulos W."/>
            <person name="He G."/>
            <person name="Labutti K."/>
            <person name="Lipzen A."/>
            <person name="Ng V."/>
            <person name="Sandor L."/>
            <person name="Barry K."/>
            <person name="Martinez A.T."/>
            <person name="Xiao Y."/>
            <person name="Gibbons J.G."/>
            <person name="Terashima K."/>
            <person name="Hibbett D.S."/>
            <person name="Grigoriev I.V."/>
        </authorList>
    </citation>
    <scope>NUCLEOTIDE SEQUENCE</scope>
    <source>
        <strain evidence="2">TFB9207</strain>
    </source>
</reference>
<evidence type="ECO:0000256" key="1">
    <source>
        <dbReference type="SAM" id="SignalP"/>
    </source>
</evidence>
<keyword evidence="1" id="KW-0732">Signal</keyword>
<dbReference type="AlphaFoldDB" id="A0AA38UA97"/>
<feature type="chain" id="PRO_5041232976" evidence="1">
    <location>
        <begin position="27"/>
        <end position="183"/>
    </location>
</feature>
<organism evidence="2 3">
    <name type="scientific">Lentinula raphanica</name>
    <dbReference type="NCBI Taxonomy" id="153919"/>
    <lineage>
        <taxon>Eukaryota</taxon>
        <taxon>Fungi</taxon>
        <taxon>Dikarya</taxon>
        <taxon>Basidiomycota</taxon>
        <taxon>Agaricomycotina</taxon>
        <taxon>Agaricomycetes</taxon>
        <taxon>Agaricomycetidae</taxon>
        <taxon>Agaricales</taxon>
        <taxon>Marasmiineae</taxon>
        <taxon>Omphalotaceae</taxon>
        <taxon>Lentinula</taxon>
    </lineage>
</organism>
<comment type="caution">
    <text evidence="2">The sequence shown here is derived from an EMBL/GenBank/DDBJ whole genome shotgun (WGS) entry which is preliminary data.</text>
</comment>
<dbReference type="PANTHER" id="PTHR33050:SF7">
    <property type="entry name" value="RIBONUCLEASE H"/>
    <property type="match status" value="1"/>
</dbReference>
<evidence type="ECO:0000313" key="2">
    <source>
        <dbReference type="EMBL" id="KAJ3831737.1"/>
    </source>
</evidence>
<sequence length="183" mass="21258">MGLVVWIAIHVWLIALLCCFMDDCFSVALEDDMDYYEPYKKFFPRDQVRLLRLLDFLGIPHGILKQLCGPQLPLIGIEVDPNELTATLPPDKKGELVIQVRWFAGSRRRTLHEWQQLSGWMNWSLNVFPLLRPAMSNLYDKMKGKSNQSAQIYVNKPVREELTWFANHVEASSGVYLFANVDW</sequence>
<dbReference type="EMBL" id="MU807260">
    <property type="protein sequence ID" value="KAJ3831737.1"/>
    <property type="molecule type" value="Genomic_DNA"/>
</dbReference>
<feature type="signal peptide" evidence="1">
    <location>
        <begin position="1"/>
        <end position="26"/>
    </location>
</feature>
<feature type="non-terminal residue" evidence="2">
    <location>
        <position position="183"/>
    </location>
</feature>
<protein>
    <submittedName>
        <fullName evidence="2">Uncharacterized protein</fullName>
    </submittedName>
</protein>
<gene>
    <name evidence="2" type="ORF">F5878DRAFT_496131</name>
</gene>
<keyword evidence="3" id="KW-1185">Reference proteome</keyword>